<evidence type="ECO:0000313" key="3">
    <source>
        <dbReference type="Proteomes" id="UP000189670"/>
    </source>
</evidence>
<proteinExistence type="predicted"/>
<dbReference type="AlphaFoldDB" id="A0A1V1NQN3"/>
<feature type="domain" description="BACON" evidence="1">
    <location>
        <begin position="25"/>
        <end position="81"/>
    </location>
</feature>
<feature type="non-terminal residue" evidence="2">
    <location>
        <position position="119"/>
    </location>
</feature>
<dbReference type="InterPro" id="IPR013783">
    <property type="entry name" value="Ig-like_fold"/>
</dbReference>
<dbReference type="Proteomes" id="UP000189670">
    <property type="component" value="Unassembled WGS sequence"/>
</dbReference>
<dbReference type="InterPro" id="IPR024361">
    <property type="entry name" value="BACON"/>
</dbReference>
<protein>
    <recommendedName>
        <fullName evidence="1">BACON domain-containing protein</fullName>
    </recommendedName>
</protein>
<accession>A0A1V1NQN3</accession>
<dbReference type="EMBL" id="ATBP01003497">
    <property type="protein sequence ID" value="ETR64887.1"/>
    <property type="molecule type" value="Genomic_DNA"/>
</dbReference>
<organism evidence="2 3">
    <name type="scientific">Candidatus Magnetoglobus multicellularis str. Araruama</name>
    <dbReference type="NCBI Taxonomy" id="890399"/>
    <lineage>
        <taxon>Bacteria</taxon>
        <taxon>Pseudomonadati</taxon>
        <taxon>Thermodesulfobacteriota</taxon>
        <taxon>Desulfobacteria</taxon>
        <taxon>Desulfobacterales</taxon>
        <taxon>Desulfobacteraceae</taxon>
        <taxon>Candidatus Magnetoglobus</taxon>
    </lineage>
</organism>
<comment type="caution">
    <text evidence="2">The sequence shown here is derived from an EMBL/GenBank/DDBJ whole genome shotgun (WGS) entry which is preliminary data.</text>
</comment>
<dbReference type="Pfam" id="PF13004">
    <property type="entry name" value="BACON"/>
    <property type="match status" value="1"/>
</dbReference>
<sequence length="119" mass="12895">MIEMPVSKGISTLRIANIGTGDLFWEVESNSDWISIKEGFSGHNSGLISIECTPNTGEQRTGYITIHSNQVDSKSIQIIQAGTLPEQRIYVPEDYSDIQSAIDAASDGAIITVQDGTYS</sequence>
<gene>
    <name evidence="2" type="ORF">OMM_15183</name>
</gene>
<evidence type="ECO:0000259" key="1">
    <source>
        <dbReference type="Pfam" id="PF13004"/>
    </source>
</evidence>
<reference evidence="3" key="1">
    <citation type="submission" date="2012-11" db="EMBL/GenBank/DDBJ databases">
        <authorList>
            <person name="Lucero-Rivera Y.E."/>
            <person name="Tovar-Ramirez D."/>
        </authorList>
    </citation>
    <scope>NUCLEOTIDE SEQUENCE [LARGE SCALE GENOMIC DNA]</scope>
    <source>
        <strain evidence="3">Araruama</strain>
    </source>
</reference>
<evidence type="ECO:0000313" key="2">
    <source>
        <dbReference type="EMBL" id="ETR64887.1"/>
    </source>
</evidence>
<name>A0A1V1NQN3_9BACT</name>
<dbReference type="InterPro" id="IPR011050">
    <property type="entry name" value="Pectin_lyase_fold/virulence"/>
</dbReference>
<dbReference type="SUPFAM" id="SSF51126">
    <property type="entry name" value="Pectin lyase-like"/>
    <property type="match status" value="1"/>
</dbReference>
<dbReference type="Gene3D" id="2.60.40.10">
    <property type="entry name" value="Immunoglobulins"/>
    <property type="match status" value="1"/>
</dbReference>